<dbReference type="AlphaFoldDB" id="A0A105ITS2"/>
<dbReference type="Proteomes" id="UP000062998">
    <property type="component" value="Unassembled WGS sequence"/>
</dbReference>
<sequence length="238" mass="26821">MRRTSQPTRAHDPEVDVTFKIIVALFVLWRIVRYLRRRAGRRALSARKHWALLLAHPYVDATAFSGFSFAATNHLGDGTRTFLRAQMLHQMELRTDATDDDARAHLARVLETQWFRADLHALQPTDDPRAALAFACVRMAFFARVAMLMGWADPDSAWRVLLLNAQRAQDCFDGWDDFGRAFIAGRRQWVAGFRADPFGKAFDDAALRRWLTPPDGAWGGAAWPGPAAFSPEPVAQAT</sequence>
<evidence type="ECO:0000313" key="4">
    <source>
        <dbReference type="Proteomes" id="UP000062998"/>
    </source>
</evidence>
<reference evidence="3 4" key="1">
    <citation type="submission" date="2015-11" db="EMBL/GenBank/DDBJ databases">
        <title>Expanding the genomic diversity of Burkholderia species for the development of highly accurate diagnostics.</title>
        <authorList>
            <person name="Sahl J."/>
            <person name="Keim P."/>
            <person name="Wagner D."/>
        </authorList>
    </citation>
    <scope>NUCLEOTIDE SEQUENCE [LARGE SCALE GENOMIC DNA]</scope>
    <source>
        <strain evidence="3 4">MSMB2167WGS</strain>
    </source>
</reference>
<keyword evidence="1" id="KW-1133">Transmembrane helix</keyword>
<comment type="caution">
    <text evidence="3">The sequence shown here is derived from an EMBL/GenBank/DDBJ whole genome shotgun (WGS) entry which is preliminary data.</text>
</comment>
<gene>
    <name evidence="3" type="ORF">WL73_33000</name>
</gene>
<evidence type="ECO:0000259" key="2">
    <source>
        <dbReference type="Pfam" id="PF06889"/>
    </source>
</evidence>
<dbReference type="InterPro" id="IPR009677">
    <property type="entry name" value="DUF1266"/>
</dbReference>
<proteinExistence type="predicted"/>
<evidence type="ECO:0000256" key="1">
    <source>
        <dbReference type="SAM" id="Phobius"/>
    </source>
</evidence>
<accession>A0A105ITS2</accession>
<keyword evidence="1" id="KW-0472">Membrane</keyword>
<organism evidence="3 4">
    <name type="scientific">Burkholderia ubonensis</name>
    <dbReference type="NCBI Taxonomy" id="101571"/>
    <lineage>
        <taxon>Bacteria</taxon>
        <taxon>Pseudomonadati</taxon>
        <taxon>Pseudomonadota</taxon>
        <taxon>Betaproteobacteria</taxon>
        <taxon>Burkholderiales</taxon>
        <taxon>Burkholderiaceae</taxon>
        <taxon>Burkholderia</taxon>
        <taxon>Burkholderia cepacia complex</taxon>
    </lineage>
</organism>
<evidence type="ECO:0000313" key="3">
    <source>
        <dbReference type="EMBL" id="KWE10978.1"/>
    </source>
</evidence>
<keyword evidence="1" id="KW-0812">Transmembrane</keyword>
<protein>
    <recommendedName>
        <fullName evidence="2">DUF1266 domain-containing protein</fullName>
    </recommendedName>
</protein>
<dbReference type="OrthoDB" id="8776238at2"/>
<dbReference type="EMBL" id="LPIX01000015">
    <property type="protein sequence ID" value="KWE10978.1"/>
    <property type="molecule type" value="Genomic_DNA"/>
</dbReference>
<name>A0A105ITS2_9BURK</name>
<feature type="domain" description="DUF1266" evidence="2">
    <location>
        <begin position="116"/>
        <end position="218"/>
    </location>
</feature>
<dbReference type="Pfam" id="PF06889">
    <property type="entry name" value="DUF1266"/>
    <property type="match status" value="1"/>
</dbReference>
<feature type="transmembrane region" description="Helical" evidence="1">
    <location>
        <begin position="17"/>
        <end position="35"/>
    </location>
</feature>